<evidence type="ECO:0000256" key="1">
    <source>
        <dbReference type="SAM" id="MobiDB-lite"/>
    </source>
</evidence>
<dbReference type="SUPFAM" id="SSF53098">
    <property type="entry name" value="Ribonuclease H-like"/>
    <property type="match status" value="1"/>
</dbReference>
<protein>
    <submittedName>
        <fullName evidence="3">Retrovirus-related Pol polyprotein</fullName>
    </submittedName>
</protein>
<organism evidence="3 4">
    <name type="scientific">Thelohanellus kitauei</name>
    <name type="common">Myxosporean</name>
    <dbReference type="NCBI Taxonomy" id="669202"/>
    <lineage>
        <taxon>Eukaryota</taxon>
        <taxon>Metazoa</taxon>
        <taxon>Cnidaria</taxon>
        <taxon>Myxozoa</taxon>
        <taxon>Myxosporea</taxon>
        <taxon>Bivalvulida</taxon>
        <taxon>Platysporina</taxon>
        <taxon>Myxobolidae</taxon>
        <taxon>Thelohanellus</taxon>
    </lineage>
</organism>
<evidence type="ECO:0000259" key="2">
    <source>
        <dbReference type="PROSITE" id="PS50994"/>
    </source>
</evidence>
<sequence>MDFLGPFPISDKGNRFVLLLVDRFTKWVEAFALPDQTALSVKECILQIISRFGVPHTLHSDQGPQFESEIIKRLCSEWGIKKTRSSAYHPEGNGMAERNVQTLKNRIKQIADNNYTRWDEKLPEILFSMRNTISKSTGFAPTSLVYGRKLRSRTEAIYDINKINSYNTQINESSMDKRIKQLTEARANIEKSQTNYKKIYDKGHIPCEFDIGDKIMVRKYKTNSLEQPYVGPYEIIEKNGPVYTIYIQGTGKYKVHHNRTKKFYGLNHPTVNKNPQPYDDEEENEEEKEDATKLRRSSRTIKIPPENIEFIKKSLPSFLRRGGMSGKVIQDNPENILGTSVEYDRRF</sequence>
<dbReference type="InterPro" id="IPR012337">
    <property type="entry name" value="RNaseH-like_sf"/>
</dbReference>
<feature type="compositionally biased region" description="Acidic residues" evidence="1">
    <location>
        <begin position="278"/>
        <end position="289"/>
    </location>
</feature>
<proteinExistence type="predicted"/>
<dbReference type="FunFam" id="3.30.420.10:FF:000032">
    <property type="entry name" value="Retrovirus-related Pol polyprotein from transposon 297-like Protein"/>
    <property type="match status" value="1"/>
</dbReference>
<evidence type="ECO:0000313" key="4">
    <source>
        <dbReference type="Proteomes" id="UP000031668"/>
    </source>
</evidence>
<dbReference type="PANTHER" id="PTHR37984">
    <property type="entry name" value="PROTEIN CBG26694"/>
    <property type="match status" value="1"/>
</dbReference>
<name>A0A0C2MGF5_THEKT</name>
<feature type="domain" description="Integrase catalytic" evidence="2">
    <location>
        <begin position="1"/>
        <end position="149"/>
    </location>
</feature>
<dbReference type="InterPro" id="IPR036397">
    <property type="entry name" value="RNaseH_sf"/>
</dbReference>
<evidence type="ECO:0000313" key="3">
    <source>
        <dbReference type="EMBL" id="KII60776.1"/>
    </source>
</evidence>
<dbReference type="Pfam" id="PF00665">
    <property type="entry name" value="rve"/>
    <property type="match status" value="1"/>
</dbReference>
<dbReference type="AlphaFoldDB" id="A0A0C2MGF5"/>
<dbReference type="GO" id="GO:0003676">
    <property type="term" value="F:nucleic acid binding"/>
    <property type="evidence" value="ECO:0007669"/>
    <property type="project" value="InterPro"/>
</dbReference>
<comment type="caution">
    <text evidence="3">The sequence shown here is derived from an EMBL/GenBank/DDBJ whole genome shotgun (WGS) entry which is preliminary data.</text>
</comment>
<feature type="region of interest" description="Disordered" evidence="1">
    <location>
        <begin position="265"/>
        <end position="298"/>
    </location>
</feature>
<accession>A0A0C2MGF5</accession>
<gene>
    <name evidence="3" type="ORF">RF11_15562</name>
</gene>
<dbReference type="OrthoDB" id="5988675at2759"/>
<dbReference type="InterPro" id="IPR050951">
    <property type="entry name" value="Retrovirus_Pol_polyprotein"/>
</dbReference>
<dbReference type="Proteomes" id="UP000031668">
    <property type="component" value="Unassembled WGS sequence"/>
</dbReference>
<dbReference type="Gene3D" id="3.30.420.10">
    <property type="entry name" value="Ribonuclease H-like superfamily/Ribonuclease H"/>
    <property type="match status" value="1"/>
</dbReference>
<dbReference type="OMA" id="GHIPCEF"/>
<dbReference type="InterPro" id="IPR001584">
    <property type="entry name" value="Integrase_cat-core"/>
</dbReference>
<reference evidence="3 4" key="1">
    <citation type="journal article" date="2014" name="Genome Biol. Evol.">
        <title>The genome of the myxosporean Thelohanellus kitauei shows adaptations to nutrient acquisition within its fish host.</title>
        <authorList>
            <person name="Yang Y."/>
            <person name="Xiong J."/>
            <person name="Zhou Z."/>
            <person name="Huo F."/>
            <person name="Miao W."/>
            <person name="Ran C."/>
            <person name="Liu Y."/>
            <person name="Zhang J."/>
            <person name="Feng J."/>
            <person name="Wang M."/>
            <person name="Wang M."/>
            <person name="Wang L."/>
            <person name="Yao B."/>
        </authorList>
    </citation>
    <scope>NUCLEOTIDE SEQUENCE [LARGE SCALE GENOMIC DNA]</scope>
    <source>
        <strain evidence="3">Wuqing</strain>
    </source>
</reference>
<dbReference type="GO" id="GO:0015074">
    <property type="term" value="P:DNA integration"/>
    <property type="evidence" value="ECO:0007669"/>
    <property type="project" value="InterPro"/>
</dbReference>
<dbReference type="EMBL" id="JWZT01005443">
    <property type="protein sequence ID" value="KII60776.1"/>
    <property type="molecule type" value="Genomic_DNA"/>
</dbReference>
<keyword evidence="4" id="KW-1185">Reference proteome</keyword>
<dbReference type="PROSITE" id="PS50994">
    <property type="entry name" value="INTEGRASE"/>
    <property type="match status" value="1"/>
</dbReference>
<dbReference type="PANTHER" id="PTHR37984:SF5">
    <property type="entry name" value="PROTEIN NYNRIN-LIKE"/>
    <property type="match status" value="1"/>
</dbReference>